<accession>A0A3M2RFG5</accession>
<evidence type="ECO:0000313" key="2">
    <source>
        <dbReference type="Proteomes" id="UP000277212"/>
    </source>
</evidence>
<name>A0A3M2RFG5_9HYPO</name>
<dbReference type="Proteomes" id="UP000277212">
    <property type="component" value="Unassembled WGS sequence"/>
</dbReference>
<keyword evidence="2" id="KW-1185">Reference proteome</keyword>
<dbReference type="EMBL" id="NKUJ01000492">
    <property type="protein sequence ID" value="RMJ03685.1"/>
    <property type="molecule type" value="Genomic_DNA"/>
</dbReference>
<sequence>MAQLARKFGETLVSRVKTCRVGLERFGRIGTHCIISHSTKIEEKLIEKESNHQIVYHSLIAMARSCFPYSNPPLNAVYPLFSL</sequence>
<proteinExistence type="predicted"/>
<gene>
    <name evidence="1" type="ORF">CDV36_014782</name>
</gene>
<reference evidence="1 2" key="1">
    <citation type="submission" date="2017-06" db="EMBL/GenBank/DDBJ databases">
        <title>Comparative genomic analysis of Ambrosia Fusariam Clade fungi.</title>
        <authorList>
            <person name="Stajich J.E."/>
            <person name="Carrillo J."/>
            <person name="Kijimoto T."/>
            <person name="Eskalen A."/>
            <person name="O'Donnell K."/>
            <person name="Kasson M."/>
        </authorList>
    </citation>
    <scope>NUCLEOTIDE SEQUENCE [LARGE SCALE GENOMIC DNA]</scope>
    <source>
        <strain evidence="1">UCR3666</strain>
    </source>
</reference>
<evidence type="ECO:0000313" key="1">
    <source>
        <dbReference type="EMBL" id="RMJ03685.1"/>
    </source>
</evidence>
<dbReference type="AlphaFoldDB" id="A0A3M2RFG5"/>
<protein>
    <submittedName>
        <fullName evidence="1">Uncharacterized protein</fullName>
    </submittedName>
</protein>
<comment type="caution">
    <text evidence="1">The sequence shown here is derived from an EMBL/GenBank/DDBJ whole genome shotgun (WGS) entry which is preliminary data.</text>
</comment>
<dbReference type="OrthoDB" id="10330645at2759"/>
<organism evidence="1 2">
    <name type="scientific">Fusarium kuroshium</name>
    <dbReference type="NCBI Taxonomy" id="2010991"/>
    <lineage>
        <taxon>Eukaryota</taxon>
        <taxon>Fungi</taxon>
        <taxon>Dikarya</taxon>
        <taxon>Ascomycota</taxon>
        <taxon>Pezizomycotina</taxon>
        <taxon>Sordariomycetes</taxon>
        <taxon>Hypocreomycetidae</taxon>
        <taxon>Hypocreales</taxon>
        <taxon>Nectriaceae</taxon>
        <taxon>Fusarium</taxon>
        <taxon>Fusarium solani species complex</taxon>
    </lineage>
</organism>